<feature type="repeat" description="ANK" evidence="3">
    <location>
        <begin position="182"/>
        <end position="214"/>
    </location>
</feature>
<evidence type="ECO:0000313" key="4">
    <source>
        <dbReference type="EMBL" id="GAM36335.1"/>
    </source>
</evidence>
<feature type="repeat" description="ANK" evidence="3">
    <location>
        <begin position="116"/>
        <end position="148"/>
    </location>
</feature>
<dbReference type="InterPro" id="IPR050889">
    <property type="entry name" value="Dendritic_Spine_Reg/Scaffold"/>
</dbReference>
<proteinExistence type="predicted"/>
<evidence type="ECO:0000256" key="3">
    <source>
        <dbReference type="PROSITE-ProRule" id="PRU00023"/>
    </source>
</evidence>
<dbReference type="EMBL" id="DF933814">
    <property type="protein sequence ID" value="GAM36335.1"/>
    <property type="molecule type" value="Genomic_DNA"/>
</dbReference>
<dbReference type="Gene3D" id="1.25.40.20">
    <property type="entry name" value="Ankyrin repeat-containing domain"/>
    <property type="match status" value="3"/>
</dbReference>
<dbReference type="Proteomes" id="UP000053095">
    <property type="component" value="Unassembled WGS sequence"/>
</dbReference>
<dbReference type="InterPro" id="IPR036770">
    <property type="entry name" value="Ankyrin_rpt-contain_sf"/>
</dbReference>
<keyword evidence="2 3" id="KW-0040">ANK repeat</keyword>
<keyword evidence="1" id="KW-0677">Repeat</keyword>
<evidence type="ECO:0000256" key="1">
    <source>
        <dbReference type="ARBA" id="ARBA00022737"/>
    </source>
</evidence>
<dbReference type="PANTHER" id="PTHR24166">
    <property type="entry name" value="ROLLING PEBBLES, ISOFORM B"/>
    <property type="match status" value="1"/>
</dbReference>
<dbReference type="PROSITE" id="PS50088">
    <property type="entry name" value="ANK_REPEAT"/>
    <property type="match status" value="7"/>
</dbReference>
<reference evidence="5" key="1">
    <citation type="journal article" date="2015" name="Genome Announc.">
        <title>Draft genome sequence of Talaromyces cellulolyticus strain Y-94, a source of lignocellulosic biomass-degrading enzymes.</title>
        <authorList>
            <person name="Fujii T."/>
            <person name="Koike H."/>
            <person name="Sawayama S."/>
            <person name="Yano S."/>
            <person name="Inoue H."/>
        </authorList>
    </citation>
    <scope>NUCLEOTIDE SEQUENCE [LARGE SCALE GENOMIC DNA]</scope>
    <source>
        <strain evidence="5">Y-94</strain>
    </source>
</reference>
<dbReference type="Pfam" id="PF00023">
    <property type="entry name" value="Ank"/>
    <property type="match status" value="1"/>
</dbReference>
<dbReference type="InterPro" id="IPR002110">
    <property type="entry name" value="Ankyrin_rpt"/>
</dbReference>
<feature type="repeat" description="ANK" evidence="3">
    <location>
        <begin position="248"/>
        <end position="280"/>
    </location>
</feature>
<keyword evidence="5" id="KW-1185">Reference proteome</keyword>
<name>A0A510NVU5_TALPI</name>
<evidence type="ECO:0000256" key="2">
    <source>
        <dbReference type="ARBA" id="ARBA00023043"/>
    </source>
</evidence>
<evidence type="ECO:0000313" key="5">
    <source>
        <dbReference type="Proteomes" id="UP000053095"/>
    </source>
</evidence>
<dbReference type="Pfam" id="PF13637">
    <property type="entry name" value="Ank_4"/>
    <property type="match status" value="1"/>
</dbReference>
<dbReference type="Pfam" id="PF12796">
    <property type="entry name" value="Ank_2"/>
    <property type="match status" value="2"/>
</dbReference>
<feature type="repeat" description="ANK" evidence="3">
    <location>
        <begin position="215"/>
        <end position="247"/>
    </location>
</feature>
<dbReference type="PRINTS" id="PR01415">
    <property type="entry name" value="ANKYRIN"/>
</dbReference>
<feature type="repeat" description="ANK" evidence="3">
    <location>
        <begin position="149"/>
        <end position="181"/>
    </location>
</feature>
<dbReference type="SUPFAM" id="SSF48403">
    <property type="entry name" value="Ankyrin repeat"/>
    <property type="match status" value="1"/>
</dbReference>
<accession>A0A510NVU5</accession>
<feature type="repeat" description="ANK" evidence="3">
    <location>
        <begin position="48"/>
        <end position="80"/>
    </location>
</feature>
<organism evidence="4 5">
    <name type="scientific">Talaromyces pinophilus</name>
    <name type="common">Penicillium pinophilum</name>
    <dbReference type="NCBI Taxonomy" id="128442"/>
    <lineage>
        <taxon>Eukaryota</taxon>
        <taxon>Fungi</taxon>
        <taxon>Dikarya</taxon>
        <taxon>Ascomycota</taxon>
        <taxon>Pezizomycotina</taxon>
        <taxon>Eurotiomycetes</taxon>
        <taxon>Eurotiomycetidae</taxon>
        <taxon>Eurotiales</taxon>
        <taxon>Trichocomaceae</taxon>
        <taxon>Talaromyces</taxon>
        <taxon>Talaromyces sect. Talaromyces</taxon>
    </lineage>
</organism>
<gene>
    <name evidence="4" type="ORF">TCE0_018r05345</name>
</gene>
<sequence length="538" mass="60436">MPRKLKFEITDTVRKEWQWLGVQAAALSGSEDAFRLVHGRLLDAKDKRGRTALHWAATIGNGRAVKVLLERNADIKSKDSIFGRTPLHWAAKHGRDEIILQLLRKDADLLDIGDRHGATALHYAAENGHEEVVKLLLESKADPNVQDQYKRTPLMWAIVNEHELVVRLLLDNGAHVDRKDNFGRTTLSLIAMNGQEELMTALVEKGADINSRDNNGWTPVWQASLNGNEKILQLLIEKGADVEAQAERGSTPLLWAAKNRHEIMVVSLLRAGANPRFQDGAGRTPYVWAYSTGNVSIAKRLLGITQVFGDVKTGIAQRDLGQLRDVMRILDKSHDDFALEWLLGLLWPPHGSRKGSLRETLFVEAVSDRDADAAVSLAEEIAKHCWRLRGPLHVDNLAITVLLSRLSTMAGRRVQHLNLKKAANFYQDAAAVHESILESFVRNAVNAERSGNESSAVERYVDVPKHFYLLKLALERLGWWPKDYSIYERLNAKLYLHFGKYLAGFEGVERWNLGQFGLGRAEADDDLLNLDNHIPTQT</sequence>
<dbReference type="AlphaFoldDB" id="A0A510NVU5"/>
<dbReference type="PANTHER" id="PTHR24166:SF48">
    <property type="entry name" value="PROTEIN VAPYRIN"/>
    <property type="match status" value="1"/>
</dbReference>
<feature type="repeat" description="ANK" evidence="3">
    <location>
        <begin position="82"/>
        <end position="109"/>
    </location>
</feature>
<protein>
    <submittedName>
        <fullName evidence="4">Ankyrin repeat domain protein</fullName>
    </submittedName>
</protein>
<dbReference type="PROSITE" id="PS50297">
    <property type="entry name" value="ANK_REP_REGION"/>
    <property type="match status" value="7"/>
</dbReference>
<dbReference type="SMART" id="SM00248">
    <property type="entry name" value="ANK"/>
    <property type="match status" value="8"/>
</dbReference>